<reference evidence="3" key="1">
    <citation type="journal article" date="2013" name="Genome Announc.">
        <title>Genome Sequence of Halanaerobium saccharolyticum subsp. saccharolyticum Strain DSM 6643T, a Halophilic Hydrogen-Producing Bacterium.</title>
        <authorList>
            <person name="Kivisto A."/>
            <person name="Larjo A."/>
            <person name="Ciranna A."/>
            <person name="Santala V."/>
            <person name="Roos C."/>
            <person name="Karp M."/>
        </authorList>
    </citation>
    <scope>NUCLEOTIDE SEQUENCE [LARGE SCALE GENOMIC DNA]</scope>
    <source>
        <strain evidence="3">DSM 6643</strain>
    </source>
</reference>
<comment type="caution">
    <text evidence="2">The sequence shown here is derived from an EMBL/GenBank/DDBJ whole genome shotgun (WGS) entry which is preliminary data.</text>
</comment>
<dbReference type="InterPro" id="IPR009501">
    <property type="entry name" value="UCP020269"/>
</dbReference>
<dbReference type="OrthoDB" id="9809147at2"/>
<dbReference type="PANTHER" id="PTHR36179:SF2">
    <property type="entry name" value="LUD DOMAIN-CONTAINING PROTEIN"/>
    <property type="match status" value="1"/>
</dbReference>
<dbReference type="PANTHER" id="PTHR36179">
    <property type="entry name" value="LUD_DOM DOMAIN-CONTAINING PROTEIN"/>
    <property type="match status" value="1"/>
</dbReference>
<dbReference type="AlphaFoldDB" id="M5E3V6"/>
<protein>
    <recommendedName>
        <fullName evidence="1">LUD domain-containing protein</fullName>
    </recommendedName>
</protein>
<keyword evidence="3" id="KW-1185">Reference proteome</keyword>
<dbReference type="STRING" id="1293054.HSACCH_02142"/>
<name>M5E3V6_9FIRM</name>
<dbReference type="InterPro" id="IPR037171">
    <property type="entry name" value="NagB/RpiA_transferase-like"/>
</dbReference>
<sequence>MTNKKDYYKVKAENVIKGFKKRNIEGYYVKDSEEAKNKIIDLIEENSSISWGGSMTLKDIGIFDELKSGNYKLLDRATAKTSAEKEKIYHQALNADYYLMSSNAITQTGKLVNIDGTGNRLAALMYGPKNVIIVAGMNKVAADEESAIKRANNQAGPANAIRLDTDTPCTRIGYCTKCHVDDTICSHTVITRFSHPEERIKVILVGEELGY</sequence>
<dbReference type="Pfam" id="PF02589">
    <property type="entry name" value="LUD_dom"/>
    <property type="match status" value="1"/>
</dbReference>
<dbReference type="SUPFAM" id="SSF100950">
    <property type="entry name" value="NagB/RpiA/CoA transferase-like"/>
    <property type="match status" value="1"/>
</dbReference>
<dbReference type="RefSeq" id="WP_005489841.1">
    <property type="nucleotide sequence ID" value="NZ_CAUI01000023.1"/>
</dbReference>
<evidence type="ECO:0000313" key="2">
    <source>
        <dbReference type="EMBL" id="CCU80577.1"/>
    </source>
</evidence>
<gene>
    <name evidence="2" type="ORF">HSACCH_02142</name>
</gene>
<evidence type="ECO:0000259" key="1">
    <source>
        <dbReference type="Pfam" id="PF02589"/>
    </source>
</evidence>
<dbReference type="PIRSF" id="PIRSF020269">
    <property type="entry name" value="DUF1121"/>
    <property type="match status" value="1"/>
</dbReference>
<accession>M5E3V6</accession>
<evidence type="ECO:0000313" key="3">
    <source>
        <dbReference type="Proteomes" id="UP000012063"/>
    </source>
</evidence>
<feature type="domain" description="LUD" evidence="1">
    <location>
        <begin position="13"/>
        <end position="205"/>
    </location>
</feature>
<organism evidence="2 3">
    <name type="scientific">Halanaerobium saccharolyticum subsp. saccharolyticum DSM 6643</name>
    <dbReference type="NCBI Taxonomy" id="1293054"/>
    <lineage>
        <taxon>Bacteria</taxon>
        <taxon>Bacillati</taxon>
        <taxon>Bacillota</taxon>
        <taxon>Clostridia</taxon>
        <taxon>Halanaerobiales</taxon>
        <taxon>Halanaerobiaceae</taxon>
        <taxon>Halanaerobium</taxon>
    </lineage>
</organism>
<dbReference type="EMBL" id="CAUI01000023">
    <property type="protein sequence ID" value="CCU80577.1"/>
    <property type="molecule type" value="Genomic_DNA"/>
</dbReference>
<dbReference type="eggNOG" id="COG1139">
    <property type="taxonomic scope" value="Bacteria"/>
</dbReference>
<dbReference type="Proteomes" id="UP000012063">
    <property type="component" value="Unassembled WGS sequence"/>
</dbReference>
<proteinExistence type="predicted"/>
<dbReference type="InParanoid" id="M5E3V6"/>
<dbReference type="InterPro" id="IPR003741">
    <property type="entry name" value="LUD_dom"/>
</dbReference>